<evidence type="ECO:0000313" key="2">
    <source>
        <dbReference type="EMBL" id="PLT30327.1"/>
    </source>
</evidence>
<proteinExistence type="predicted"/>
<dbReference type="OrthoDB" id="2382309at2"/>
<dbReference type="EMBL" id="PGUY01000023">
    <property type="protein sequence ID" value="PLT30327.1"/>
    <property type="molecule type" value="Genomic_DNA"/>
</dbReference>
<name>A0A2N5M7K4_9BACI</name>
<feature type="transmembrane region" description="Helical" evidence="1">
    <location>
        <begin position="31"/>
        <end position="49"/>
    </location>
</feature>
<dbReference type="AlphaFoldDB" id="A0A2N5M7K4"/>
<organism evidence="2 3">
    <name type="scientific">Peribacillus deserti</name>
    <dbReference type="NCBI Taxonomy" id="673318"/>
    <lineage>
        <taxon>Bacteria</taxon>
        <taxon>Bacillati</taxon>
        <taxon>Bacillota</taxon>
        <taxon>Bacilli</taxon>
        <taxon>Bacillales</taxon>
        <taxon>Bacillaceae</taxon>
        <taxon>Peribacillus</taxon>
    </lineage>
</organism>
<keyword evidence="1" id="KW-0812">Transmembrane</keyword>
<comment type="caution">
    <text evidence="2">The sequence shown here is derived from an EMBL/GenBank/DDBJ whole genome shotgun (WGS) entry which is preliminary data.</text>
</comment>
<dbReference type="Proteomes" id="UP000234748">
    <property type="component" value="Unassembled WGS sequence"/>
</dbReference>
<dbReference type="RefSeq" id="WP_101641211.1">
    <property type="nucleotide sequence ID" value="NZ_PGUY01000023.1"/>
</dbReference>
<sequence>MNIAILIISMVLFFVLLFGIGFIMNMLLRKTWLVAICYPIIAALFINDQRLAVYFTEPGAAFPKLWDKILSLHLADILILSFGLLGALGAGITIRMLRERGYRMF</sequence>
<feature type="transmembrane region" description="Helical" evidence="1">
    <location>
        <begin position="6"/>
        <end position="24"/>
    </location>
</feature>
<feature type="transmembrane region" description="Helical" evidence="1">
    <location>
        <begin position="69"/>
        <end position="94"/>
    </location>
</feature>
<keyword evidence="3" id="KW-1185">Reference proteome</keyword>
<reference evidence="2 3" key="1">
    <citation type="submission" date="2017-11" db="EMBL/GenBank/DDBJ databases">
        <title>Comparitive Functional Genomics of Dry Heat Resistant strains isolated from the Viking Spacecraft.</title>
        <authorList>
            <person name="Seuylemezian A."/>
            <person name="Cooper K."/>
            <person name="Vaishampayan P."/>
        </authorList>
    </citation>
    <scope>NUCLEOTIDE SEQUENCE [LARGE SCALE GENOMIC DNA]</scope>
    <source>
        <strain evidence="2 3">V1-29</strain>
    </source>
</reference>
<evidence type="ECO:0000313" key="3">
    <source>
        <dbReference type="Proteomes" id="UP000234748"/>
    </source>
</evidence>
<accession>A0A2N5M7K4</accession>
<keyword evidence="1" id="KW-1133">Transmembrane helix</keyword>
<protein>
    <submittedName>
        <fullName evidence="2">Uncharacterized protein</fullName>
    </submittedName>
</protein>
<evidence type="ECO:0000256" key="1">
    <source>
        <dbReference type="SAM" id="Phobius"/>
    </source>
</evidence>
<dbReference type="InterPro" id="IPR025917">
    <property type="entry name" value="YuiB"/>
</dbReference>
<keyword evidence="1" id="KW-0472">Membrane</keyword>
<dbReference type="Pfam" id="PF14068">
    <property type="entry name" value="YuiB"/>
    <property type="match status" value="1"/>
</dbReference>
<gene>
    <name evidence="2" type="ORF">CUU66_08280</name>
</gene>